<dbReference type="OrthoDB" id="5291529at2"/>
<dbReference type="Proteomes" id="UP000266313">
    <property type="component" value="Chromosome"/>
</dbReference>
<evidence type="ECO:0000313" key="1">
    <source>
        <dbReference type="EMBL" id="BBA32226.1"/>
    </source>
</evidence>
<dbReference type="AlphaFoldDB" id="A0A286P3K4"/>
<dbReference type="SUPFAM" id="SSF56935">
    <property type="entry name" value="Porins"/>
    <property type="match status" value="1"/>
</dbReference>
<keyword evidence="2" id="KW-1185">Reference proteome</keyword>
<gene>
    <name evidence="1" type="ORF">sS8_0258</name>
</gene>
<proteinExistence type="predicted"/>
<accession>A0A286P3K4</accession>
<protein>
    <recommendedName>
        <fullName evidence="3">Phosphate-selective porin O and P</fullName>
    </recommendedName>
</protein>
<dbReference type="EMBL" id="AP017928">
    <property type="protein sequence ID" value="BBA32226.1"/>
    <property type="molecule type" value="Genomic_DNA"/>
</dbReference>
<name>A0A286P3K4_9GAMM</name>
<dbReference type="InterPro" id="IPR023614">
    <property type="entry name" value="Porin_dom_sf"/>
</dbReference>
<dbReference type="RefSeq" id="WP_119628057.1">
    <property type="nucleotide sequence ID" value="NZ_AP017928.1"/>
</dbReference>
<dbReference type="KEGG" id="mmai:sS8_0258"/>
<evidence type="ECO:0008006" key="3">
    <source>
        <dbReference type="Google" id="ProtNLM"/>
    </source>
</evidence>
<organism evidence="1 2">
    <name type="scientific">Methylocaldum marinum</name>
    <dbReference type="NCBI Taxonomy" id="1432792"/>
    <lineage>
        <taxon>Bacteria</taxon>
        <taxon>Pseudomonadati</taxon>
        <taxon>Pseudomonadota</taxon>
        <taxon>Gammaproteobacteria</taxon>
        <taxon>Methylococcales</taxon>
        <taxon>Methylococcaceae</taxon>
        <taxon>Methylocaldum</taxon>
    </lineage>
</organism>
<evidence type="ECO:0000313" key="2">
    <source>
        <dbReference type="Proteomes" id="UP000266313"/>
    </source>
</evidence>
<dbReference type="Gene3D" id="2.40.160.10">
    <property type="entry name" value="Porin"/>
    <property type="match status" value="1"/>
</dbReference>
<sequence>MRDGTELPGAKKTRVVGLIQPTYQSDYSDALSDLEGNAESLNDKRAFYSGIAPGYSSTSSFYLFRVRFGVRGLVGEHVNYELVGEYGANALTTIPGGSNNVALAEGSVTLNYIRGLRTRFGLFKVPGSEESLRSAIDYVNFTQVTQFLINSQPLKFSDGLLEYESSGLPAVPRSGVRAFRDTGVQIFDAFSLNNFEYGYAFMVGSGNTLNQTDDNNRLTQYGRLQMSYLFHTPNSTFKTERPDFTFFVWGQRDFPTFENKSYEQERWGTGFTFFRDGYHLNAEYMYGRGMIYLAPYYVNDPGRLFTSKRNDAYGWYIDVGKFITKNIQLEARYDVFEQDVESNPYSREFNTLTLGAQYYFSRNTRIAVNYEIRDYKLGGGNGGGSIDSANAKRVSDAIGNRLGVQLTLKF</sequence>
<reference evidence="1 2" key="1">
    <citation type="submission" date="2016-12" db="EMBL/GenBank/DDBJ databases">
        <title>Genome sequencing of Methylocaldum marinum.</title>
        <authorList>
            <person name="Takeuchi M."/>
            <person name="Kamagata Y."/>
            <person name="Hiraoka S."/>
            <person name="Oshima K."/>
            <person name="Hattori M."/>
            <person name="Iwasaki W."/>
        </authorList>
    </citation>
    <scope>NUCLEOTIDE SEQUENCE [LARGE SCALE GENOMIC DNA]</scope>
    <source>
        <strain evidence="1 2">S8</strain>
    </source>
</reference>